<evidence type="ECO:0000313" key="2">
    <source>
        <dbReference type="EMBL" id="KAL3418442.1"/>
    </source>
</evidence>
<proteinExistence type="predicted"/>
<feature type="compositionally biased region" description="Polar residues" evidence="1">
    <location>
        <begin position="114"/>
        <end position="123"/>
    </location>
</feature>
<dbReference type="EMBL" id="JBFCZG010000009">
    <property type="protein sequence ID" value="KAL3418442.1"/>
    <property type="molecule type" value="Genomic_DNA"/>
</dbReference>
<evidence type="ECO:0000313" key="3">
    <source>
        <dbReference type="Proteomes" id="UP001629113"/>
    </source>
</evidence>
<feature type="compositionally biased region" description="Polar residues" evidence="1">
    <location>
        <begin position="53"/>
        <end position="63"/>
    </location>
</feature>
<dbReference type="Proteomes" id="UP001629113">
    <property type="component" value="Unassembled WGS sequence"/>
</dbReference>
<keyword evidence="3" id="KW-1185">Reference proteome</keyword>
<reference evidence="2 3" key="1">
    <citation type="submission" date="2024-06" db="EMBL/GenBank/DDBJ databases">
        <title>Complete genome of Phlyctema vagabunda strain 19-DSS-EL-015.</title>
        <authorList>
            <person name="Fiorenzani C."/>
        </authorList>
    </citation>
    <scope>NUCLEOTIDE SEQUENCE [LARGE SCALE GENOMIC DNA]</scope>
    <source>
        <strain evidence="2 3">19-DSS-EL-015</strain>
    </source>
</reference>
<accession>A0ABR4P556</accession>
<name>A0ABR4P556_9HELO</name>
<comment type="caution">
    <text evidence="2">The sequence shown here is derived from an EMBL/GenBank/DDBJ whole genome shotgun (WGS) entry which is preliminary data.</text>
</comment>
<feature type="region of interest" description="Disordered" evidence="1">
    <location>
        <begin position="114"/>
        <end position="147"/>
    </location>
</feature>
<organism evidence="2 3">
    <name type="scientific">Phlyctema vagabunda</name>
    <dbReference type="NCBI Taxonomy" id="108571"/>
    <lineage>
        <taxon>Eukaryota</taxon>
        <taxon>Fungi</taxon>
        <taxon>Dikarya</taxon>
        <taxon>Ascomycota</taxon>
        <taxon>Pezizomycotina</taxon>
        <taxon>Leotiomycetes</taxon>
        <taxon>Helotiales</taxon>
        <taxon>Dermateaceae</taxon>
        <taxon>Phlyctema</taxon>
    </lineage>
</organism>
<sequence length="317" mass="34623">MDNIEFHKSPSTSKSPLPCLSGAVTALNRPGKDLSKKGHALDLRYGKDDVGQEHSTATQNAPNNDEEEFPDIDVILLGIQQESTLPITDWNDDYSSFVDIDEFLLNIQQKSMTASANQNSGSQAEIVDNGIRGSSPSGSTHSMGGSSQDLIILSDDESVSAESETSYSNSEFDLTAKSDSSLHMRDSNMANGKGFDFRTTLIANHLVANHQDNHNDSRGVDSTRLQLVANLSRSASPNHGFVARQASPISTNTEITQRSASYDNLDITRRRKTMVIIYLQRETINCIAAAMSSLTSIKKIPRKLCRSGRHTSQMGLE</sequence>
<gene>
    <name evidence="2" type="ORF">PVAG01_10158</name>
</gene>
<evidence type="ECO:0000256" key="1">
    <source>
        <dbReference type="SAM" id="MobiDB-lite"/>
    </source>
</evidence>
<feature type="compositionally biased region" description="Polar residues" evidence="1">
    <location>
        <begin position="132"/>
        <end position="147"/>
    </location>
</feature>
<feature type="region of interest" description="Disordered" evidence="1">
    <location>
        <begin position="48"/>
        <end position="67"/>
    </location>
</feature>
<protein>
    <submittedName>
        <fullName evidence="2">Uncharacterized protein</fullName>
    </submittedName>
</protein>